<sequence length="67" mass="7776">MSPQYFRGKQHCERGEIKYAWPSRLLIQSSLRYFRRHYSSETISSPFATLLLLGRGKSPSSHPPLSH</sequence>
<protein>
    <submittedName>
        <fullName evidence="1">Uncharacterized protein</fullName>
    </submittedName>
</protein>
<comment type="caution">
    <text evidence="1">The sequence shown here is derived from an EMBL/GenBank/DDBJ whole genome shotgun (WGS) entry which is preliminary data.</text>
</comment>
<dbReference type="EMBL" id="JAAIUW010000012">
    <property type="protein sequence ID" value="KAF7807970.1"/>
    <property type="molecule type" value="Genomic_DNA"/>
</dbReference>
<proteinExistence type="predicted"/>
<accession>A0A834SNY1</accession>
<dbReference type="AlphaFoldDB" id="A0A834SNY1"/>
<keyword evidence="2" id="KW-1185">Reference proteome</keyword>
<evidence type="ECO:0000313" key="2">
    <source>
        <dbReference type="Proteomes" id="UP000634136"/>
    </source>
</evidence>
<organism evidence="1 2">
    <name type="scientific">Senna tora</name>
    <dbReference type="NCBI Taxonomy" id="362788"/>
    <lineage>
        <taxon>Eukaryota</taxon>
        <taxon>Viridiplantae</taxon>
        <taxon>Streptophyta</taxon>
        <taxon>Embryophyta</taxon>
        <taxon>Tracheophyta</taxon>
        <taxon>Spermatophyta</taxon>
        <taxon>Magnoliopsida</taxon>
        <taxon>eudicotyledons</taxon>
        <taxon>Gunneridae</taxon>
        <taxon>Pentapetalae</taxon>
        <taxon>rosids</taxon>
        <taxon>fabids</taxon>
        <taxon>Fabales</taxon>
        <taxon>Fabaceae</taxon>
        <taxon>Caesalpinioideae</taxon>
        <taxon>Cassia clade</taxon>
        <taxon>Senna</taxon>
    </lineage>
</organism>
<dbReference type="Proteomes" id="UP000634136">
    <property type="component" value="Unassembled WGS sequence"/>
</dbReference>
<evidence type="ECO:0000313" key="1">
    <source>
        <dbReference type="EMBL" id="KAF7807970.1"/>
    </source>
</evidence>
<name>A0A834SNY1_9FABA</name>
<gene>
    <name evidence="1" type="ORF">G2W53_040131</name>
</gene>
<reference evidence="1" key="1">
    <citation type="submission" date="2020-09" db="EMBL/GenBank/DDBJ databases">
        <title>Genome-Enabled Discovery of Anthraquinone Biosynthesis in Senna tora.</title>
        <authorList>
            <person name="Kang S.-H."/>
            <person name="Pandey R.P."/>
            <person name="Lee C.-M."/>
            <person name="Sim J.-S."/>
            <person name="Jeong J.-T."/>
            <person name="Choi B.-S."/>
            <person name="Jung M."/>
            <person name="Ginzburg D."/>
            <person name="Zhao K."/>
            <person name="Won S.Y."/>
            <person name="Oh T.-J."/>
            <person name="Yu Y."/>
            <person name="Kim N.-H."/>
            <person name="Lee O.R."/>
            <person name="Lee T.-H."/>
            <person name="Bashyal P."/>
            <person name="Kim T.-S."/>
            <person name="Lee W.-H."/>
            <person name="Kawkins C."/>
            <person name="Kim C.-K."/>
            <person name="Kim J.S."/>
            <person name="Ahn B.O."/>
            <person name="Rhee S.Y."/>
            <person name="Sohng J.K."/>
        </authorList>
    </citation>
    <scope>NUCLEOTIDE SEQUENCE</scope>
    <source>
        <tissue evidence="1">Leaf</tissue>
    </source>
</reference>